<proteinExistence type="predicted"/>
<keyword evidence="3" id="KW-1185">Reference proteome</keyword>
<dbReference type="AlphaFoldDB" id="A0AAV1LZ96"/>
<organism evidence="2 3">
    <name type="scientific">Parnassius mnemosyne</name>
    <name type="common">clouded apollo</name>
    <dbReference type="NCBI Taxonomy" id="213953"/>
    <lineage>
        <taxon>Eukaryota</taxon>
        <taxon>Metazoa</taxon>
        <taxon>Ecdysozoa</taxon>
        <taxon>Arthropoda</taxon>
        <taxon>Hexapoda</taxon>
        <taxon>Insecta</taxon>
        <taxon>Pterygota</taxon>
        <taxon>Neoptera</taxon>
        <taxon>Endopterygota</taxon>
        <taxon>Lepidoptera</taxon>
        <taxon>Glossata</taxon>
        <taxon>Ditrysia</taxon>
        <taxon>Papilionoidea</taxon>
        <taxon>Papilionidae</taxon>
        <taxon>Parnassiinae</taxon>
        <taxon>Parnassini</taxon>
        <taxon>Parnassius</taxon>
        <taxon>Driopa</taxon>
    </lineage>
</organism>
<comment type="caution">
    <text evidence="2">The sequence shown here is derived from an EMBL/GenBank/DDBJ whole genome shotgun (WGS) entry which is preliminary data.</text>
</comment>
<feature type="domain" description="PiggyBac transposable element-derived protein" evidence="1">
    <location>
        <begin position="1"/>
        <end position="119"/>
    </location>
</feature>
<gene>
    <name evidence="2" type="ORF">PARMNEM_LOCUS18990</name>
</gene>
<dbReference type="EMBL" id="CAVLGL010000115">
    <property type="protein sequence ID" value="CAK1600205.1"/>
    <property type="molecule type" value="Genomic_DNA"/>
</dbReference>
<evidence type="ECO:0000259" key="1">
    <source>
        <dbReference type="Pfam" id="PF13843"/>
    </source>
</evidence>
<dbReference type="PANTHER" id="PTHR46599:SF6">
    <property type="entry name" value="DUAL SPECIFICITY PHOSPHATASE 26"/>
    <property type="match status" value="1"/>
</dbReference>
<reference evidence="2 3" key="1">
    <citation type="submission" date="2023-11" db="EMBL/GenBank/DDBJ databases">
        <authorList>
            <person name="Hedman E."/>
            <person name="Englund M."/>
            <person name="Stromberg M."/>
            <person name="Nyberg Akerstrom W."/>
            <person name="Nylinder S."/>
            <person name="Jareborg N."/>
            <person name="Kallberg Y."/>
            <person name="Kronander E."/>
        </authorList>
    </citation>
    <scope>NUCLEOTIDE SEQUENCE [LARGE SCALE GENOMIC DNA]</scope>
</reference>
<dbReference type="Proteomes" id="UP001314205">
    <property type="component" value="Unassembled WGS sequence"/>
</dbReference>
<dbReference type="InterPro" id="IPR029526">
    <property type="entry name" value="PGBD"/>
</dbReference>
<sequence>MKYLRFDLRKTRNTRLYTDKFAMVSDIWNKFIENCEMCYIPGENMTVEEQLFPSKTRYRFLQYITNKPDKFGIKFLLLVNVERKYLCGGFPYLGKDVERLILYDISLPEHVVMKLLIPYL</sequence>
<evidence type="ECO:0000313" key="2">
    <source>
        <dbReference type="EMBL" id="CAK1600205.1"/>
    </source>
</evidence>
<name>A0AAV1LZ96_9NEOP</name>
<accession>A0AAV1LZ96</accession>
<dbReference type="PANTHER" id="PTHR46599">
    <property type="entry name" value="PIGGYBAC TRANSPOSABLE ELEMENT-DERIVED PROTEIN 4"/>
    <property type="match status" value="1"/>
</dbReference>
<dbReference type="Pfam" id="PF13843">
    <property type="entry name" value="DDE_Tnp_1_7"/>
    <property type="match status" value="1"/>
</dbReference>
<evidence type="ECO:0000313" key="3">
    <source>
        <dbReference type="Proteomes" id="UP001314205"/>
    </source>
</evidence>
<protein>
    <recommendedName>
        <fullName evidence="1">PiggyBac transposable element-derived protein domain-containing protein</fullName>
    </recommendedName>
</protein>